<protein>
    <submittedName>
        <fullName evidence="3">Uncharacterized protein</fullName>
    </submittedName>
</protein>
<reference evidence="3" key="1">
    <citation type="submission" date="2023-07" db="EMBL/GenBank/DDBJ databases">
        <title>draft genome sequence of fig (Ficus carica).</title>
        <authorList>
            <person name="Takahashi T."/>
            <person name="Nishimura K."/>
        </authorList>
    </citation>
    <scope>NUCLEOTIDE SEQUENCE</scope>
</reference>
<sequence length="205" mass="22405">MLKSVVALVSKQRGRALTRKSCQYLNRWAHPLFIGVSRRLGCSGDLVGLNSECPRRVDMLQVHMHRTSNGLMPRVPPVIGDRGHPWGVCHGYASGAHAPYAQWADATCSFGSGTVVNRDMTWAVRGQLAQEGFSSCRGSFALVNTKGLNSGPLVVHNGEQRTNSMVVVQHSSRGRNFGQSFWSGQRYTATGSFAPIVKMGLHVLR</sequence>
<organism evidence="3 5">
    <name type="scientific">Ficus carica</name>
    <name type="common">Common fig</name>
    <dbReference type="NCBI Taxonomy" id="3494"/>
    <lineage>
        <taxon>Eukaryota</taxon>
        <taxon>Viridiplantae</taxon>
        <taxon>Streptophyta</taxon>
        <taxon>Embryophyta</taxon>
        <taxon>Tracheophyta</taxon>
        <taxon>Spermatophyta</taxon>
        <taxon>Magnoliopsida</taxon>
        <taxon>eudicotyledons</taxon>
        <taxon>Gunneridae</taxon>
        <taxon>Pentapetalae</taxon>
        <taxon>rosids</taxon>
        <taxon>fabids</taxon>
        <taxon>Rosales</taxon>
        <taxon>Moraceae</taxon>
        <taxon>Ficeae</taxon>
        <taxon>Ficus</taxon>
    </lineage>
</organism>
<dbReference type="EMBL" id="BTGU01008701">
    <property type="protein sequence ID" value="GMN32250.1"/>
    <property type="molecule type" value="Genomic_DNA"/>
</dbReference>
<dbReference type="AlphaFoldDB" id="A0AA88A0V9"/>
<gene>
    <name evidence="1" type="ORF">TIFTF001_050787</name>
    <name evidence="2" type="ORF">TIFTF001_050788</name>
    <name evidence="3" type="ORF">TIFTF001_050789</name>
    <name evidence="4" type="ORF">TIFTF001_050790</name>
</gene>
<proteinExistence type="predicted"/>
<name>A0AA88A0V9_FICCA</name>
<accession>A0AA88A0V9</accession>
<dbReference type="EMBL" id="BTGU01008704">
    <property type="protein sequence ID" value="GMN32285.1"/>
    <property type="molecule type" value="Genomic_DNA"/>
</dbReference>
<comment type="caution">
    <text evidence="3">The sequence shown here is derived from an EMBL/GenBank/DDBJ whole genome shotgun (WGS) entry which is preliminary data.</text>
</comment>
<keyword evidence="5" id="KW-1185">Reference proteome</keyword>
<evidence type="ECO:0000313" key="1">
    <source>
        <dbReference type="EMBL" id="GMN32250.1"/>
    </source>
</evidence>
<dbReference type="EMBL" id="BTGU01008703">
    <property type="protein sequence ID" value="GMN32271.1"/>
    <property type="molecule type" value="Genomic_DNA"/>
</dbReference>
<evidence type="ECO:0000313" key="2">
    <source>
        <dbReference type="EMBL" id="GMN32259.1"/>
    </source>
</evidence>
<evidence type="ECO:0000313" key="3">
    <source>
        <dbReference type="EMBL" id="GMN32271.1"/>
    </source>
</evidence>
<evidence type="ECO:0000313" key="5">
    <source>
        <dbReference type="Proteomes" id="UP001187192"/>
    </source>
</evidence>
<dbReference type="EMBL" id="BTGU01008702">
    <property type="protein sequence ID" value="GMN32259.1"/>
    <property type="molecule type" value="Genomic_DNA"/>
</dbReference>
<evidence type="ECO:0000313" key="4">
    <source>
        <dbReference type="EMBL" id="GMN32285.1"/>
    </source>
</evidence>
<dbReference type="Proteomes" id="UP001187192">
    <property type="component" value="Unassembled WGS sequence"/>
</dbReference>